<dbReference type="Gene3D" id="3.40.50.300">
    <property type="entry name" value="P-loop containing nucleotide triphosphate hydrolases"/>
    <property type="match status" value="1"/>
</dbReference>
<protein>
    <submittedName>
        <fullName evidence="2">DUF87 domain-containing protein</fullName>
    </submittedName>
</protein>
<feature type="domain" description="TraG P-loop" evidence="1">
    <location>
        <begin position="398"/>
        <end position="545"/>
    </location>
</feature>
<dbReference type="PANTHER" id="PTHR30121">
    <property type="entry name" value="UNCHARACTERIZED PROTEIN YJGR-RELATED"/>
    <property type="match status" value="1"/>
</dbReference>
<dbReference type="AlphaFoldDB" id="A0A7V3J9K3"/>
<evidence type="ECO:0000313" key="2">
    <source>
        <dbReference type="EMBL" id="HFZ08703.1"/>
    </source>
</evidence>
<dbReference type="InterPro" id="IPR051162">
    <property type="entry name" value="T4SS_component"/>
</dbReference>
<dbReference type="InterPro" id="IPR043964">
    <property type="entry name" value="P-loop_TraG"/>
</dbReference>
<sequence length="591" mass="66703">MPDPIEQAKREKEARRLFEKGMAGILDLIAPAAFLIRPSYLQLSDYYVKTLFVYTYPRYLYTNWLAPIINYDVMMDVSMFIYPLATREVMTKLTKKVGELESTWTIEQEKGKVRSPELETAISDVEALRDVLARGEAKLFQFGLYFTIYAKSPEELETISKQLESTLGGLFYTKPAILQMEQGFNSCLPLGNDELKIWRNLDTDSLSTTFPFTSATLTRDEGILYGVNISNNSLIIFDRFSLENANCAIFATSGSGKSYACKLEALRYLMLGTDIIVIDPENEYRMLCETVGGSVIDVSLKSDQRINPFDLPPVTEGEAGGDVLNENIATLKGLISLMIGGLTPDEDGILEKALFETYALKDISADASTHKNPPPLLSDLYAVLQNMKGAESMAKRLNKYVEGIYSALFNRPTNVDLGKGFVVFSIKDLDEQLRPIAMYTIMHYIWDKIKSELRRRIMIIDEAWWMMQYEDSARFLYSLARRARKYWLGLTIISQDVEDFLTSKYGRAVVANSSLQLLLKQSPAAIEKLAEAFKLTQGEKDWLLMCDVGEGVFFAGLNHTVIKIFASPTEHLLITSKPEELAELKEAEKGK</sequence>
<dbReference type="PANTHER" id="PTHR30121:SF6">
    <property type="entry name" value="SLR6007 PROTEIN"/>
    <property type="match status" value="1"/>
</dbReference>
<gene>
    <name evidence="2" type="ORF">ENV41_01020</name>
</gene>
<dbReference type="CDD" id="cd01127">
    <property type="entry name" value="TrwB_TraG_TraD_VirD4"/>
    <property type="match status" value="1"/>
</dbReference>
<dbReference type="Pfam" id="PF19044">
    <property type="entry name" value="P-loop_TraG"/>
    <property type="match status" value="2"/>
</dbReference>
<dbReference type="EMBL" id="DTGG01000032">
    <property type="protein sequence ID" value="HFZ08703.1"/>
    <property type="molecule type" value="Genomic_DNA"/>
</dbReference>
<dbReference type="InterPro" id="IPR027417">
    <property type="entry name" value="P-loop_NTPase"/>
</dbReference>
<accession>A0A7V3J9K3</accession>
<comment type="caution">
    <text evidence="2">The sequence shown here is derived from an EMBL/GenBank/DDBJ whole genome shotgun (WGS) entry which is preliminary data.</text>
</comment>
<dbReference type="SUPFAM" id="SSF52540">
    <property type="entry name" value="P-loop containing nucleoside triphosphate hydrolases"/>
    <property type="match status" value="1"/>
</dbReference>
<reference evidence="2" key="1">
    <citation type="journal article" date="2020" name="mSystems">
        <title>Genome- and Community-Level Interaction Insights into Carbon Utilization and Element Cycling Functions of Hydrothermarchaeota in Hydrothermal Sediment.</title>
        <authorList>
            <person name="Zhou Z."/>
            <person name="Liu Y."/>
            <person name="Xu W."/>
            <person name="Pan J."/>
            <person name="Luo Z.H."/>
            <person name="Li M."/>
        </authorList>
    </citation>
    <scope>NUCLEOTIDE SEQUENCE [LARGE SCALE GENOMIC DNA]</scope>
    <source>
        <strain evidence="2">SpSt-757</strain>
    </source>
</reference>
<organism evidence="2">
    <name type="scientific">candidate division CPR3 bacterium</name>
    <dbReference type="NCBI Taxonomy" id="2268181"/>
    <lineage>
        <taxon>Bacteria</taxon>
        <taxon>Bacteria division CPR3</taxon>
    </lineage>
</organism>
<evidence type="ECO:0000259" key="1">
    <source>
        <dbReference type="Pfam" id="PF19044"/>
    </source>
</evidence>
<proteinExistence type="predicted"/>
<feature type="domain" description="TraG P-loop" evidence="1">
    <location>
        <begin position="241"/>
        <end position="311"/>
    </location>
</feature>
<name>A0A7V3J9K3_UNCC3</name>
<dbReference type="NCBIfam" id="NF045971">
    <property type="entry name" value="conju_CD1110"/>
    <property type="match status" value="1"/>
</dbReference>
<dbReference type="Gene3D" id="1.10.8.730">
    <property type="match status" value="1"/>
</dbReference>